<dbReference type="GO" id="GO:0071949">
    <property type="term" value="F:FAD binding"/>
    <property type="evidence" value="ECO:0007669"/>
    <property type="project" value="InterPro"/>
</dbReference>
<feature type="non-terminal residue" evidence="15">
    <location>
        <position position="1"/>
    </location>
</feature>
<keyword evidence="10" id="KW-0560">Oxidoreductase</keyword>
<evidence type="ECO:0000256" key="3">
    <source>
        <dbReference type="ARBA" id="ARBA00008277"/>
    </source>
</evidence>
<keyword evidence="12" id="KW-1015">Disulfide bond</keyword>
<dbReference type="SUPFAM" id="SSF110019">
    <property type="entry name" value="ERO1-like"/>
    <property type="match status" value="1"/>
</dbReference>
<accession>A0A8T2PDE3</accession>
<keyword evidence="4" id="KW-0813">Transport</keyword>
<evidence type="ECO:0000256" key="6">
    <source>
        <dbReference type="ARBA" id="ARBA00022729"/>
    </source>
</evidence>
<evidence type="ECO:0000256" key="7">
    <source>
        <dbReference type="ARBA" id="ARBA00022824"/>
    </source>
</evidence>
<evidence type="ECO:0000256" key="12">
    <source>
        <dbReference type="ARBA" id="ARBA00023157"/>
    </source>
</evidence>
<evidence type="ECO:0000256" key="4">
    <source>
        <dbReference type="ARBA" id="ARBA00022448"/>
    </source>
</evidence>
<protein>
    <submittedName>
        <fullName evidence="15">Uncharacterized protein</fullName>
    </submittedName>
</protein>
<keyword evidence="16" id="KW-1185">Reference proteome</keyword>
<keyword evidence="6" id="KW-0732">Signal</keyword>
<dbReference type="GO" id="GO:0034975">
    <property type="term" value="P:protein folding in endoplasmic reticulum"/>
    <property type="evidence" value="ECO:0007669"/>
    <property type="project" value="InterPro"/>
</dbReference>
<comment type="caution">
    <text evidence="15">The sequence shown here is derived from an EMBL/GenBank/DDBJ whole genome shotgun (WGS) entry which is preliminary data.</text>
</comment>
<sequence>RYASRNPSTNLTVQLHYKLKVGDSDVPLTGILDDCFCDIESIDVFNNFKIYPNIRKLTERDYFRYYKVSMYANPPPQWGL</sequence>
<keyword evidence="7" id="KW-0256">Endoplasmic reticulum</keyword>
<dbReference type="AlphaFoldDB" id="A0A8T2PDE3"/>
<evidence type="ECO:0000256" key="14">
    <source>
        <dbReference type="ARBA" id="ARBA00023284"/>
    </source>
</evidence>
<dbReference type="InterPro" id="IPR007266">
    <property type="entry name" value="Ero1"/>
</dbReference>
<dbReference type="GO" id="GO:0016972">
    <property type="term" value="F:thiol oxidase activity"/>
    <property type="evidence" value="ECO:0007669"/>
    <property type="project" value="InterPro"/>
</dbReference>
<dbReference type="GO" id="GO:0005789">
    <property type="term" value="C:endoplasmic reticulum membrane"/>
    <property type="evidence" value="ECO:0007669"/>
    <property type="project" value="UniProtKB-SubCell"/>
</dbReference>
<comment type="similarity">
    <text evidence="3">Belongs to the EROs family.</text>
</comment>
<evidence type="ECO:0000256" key="9">
    <source>
        <dbReference type="ARBA" id="ARBA00022982"/>
    </source>
</evidence>
<evidence type="ECO:0000256" key="1">
    <source>
        <dbReference type="ARBA" id="ARBA00001974"/>
    </source>
</evidence>
<evidence type="ECO:0000256" key="8">
    <source>
        <dbReference type="ARBA" id="ARBA00022827"/>
    </source>
</evidence>
<evidence type="ECO:0000256" key="11">
    <source>
        <dbReference type="ARBA" id="ARBA00023136"/>
    </source>
</evidence>
<keyword evidence="14" id="KW-0676">Redox-active center</keyword>
<keyword evidence="8" id="KW-0274">FAD</keyword>
<evidence type="ECO:0000313" key="15">
    <source>
        <dbReference type="EMBL" id="KAG9350555.1"/>
    </source>
</evidence>
<keyword evidence="9" id="KW-0249">Electron transport</keyword>
<keyword evidence="11" id="KW-0472">Membrane</keyword>
<keyword evidence="5" id="KW-0285">Flavoprotein</keyword>
<dbReference type="PANTHER" id="PTHR12613">
    <property type="entry name" value="ERO1-RELATED"/>
    <property type="match status" value="1"/>
</dbReference>
<evidence type="ECO:0000313" key="16">
    <source>
        <dbReference type="Proteomes" id="UP000824540"/>
    </source>
</evidence>
<name>A0A8T2PDE3_9TELE</name>
<keyword evidence="13" id="KW-0325">Glycoprotein</keyword>
<dbReference type="OrthoDB" id="269384at2759"/>
<dbReference type="InterPro" id="IPR037192">
    <property type="entry name" value="ERO1-like_sf"/>
</dbReference>
<dbReference type="GO" id="GO:0015035">
    <property type="term" value="F:protein-disulfide reductase activity"/>
    <property type="evidence" value="ECO:0007669"/>
    <property type="project" value="InterPro"/>
</dbReference>
<evidence type="ECO:0000256" key="2">
    <source>
        <dbReference type="ARBA" id="ARBA00004367"/>
    </source>
</evidence>
<evidence type="ECO:0000256" key="5">
    <source>
        <dbReference type="ARBA" id="ARBA00022630"/>
    </source>
</evidence>
<comment type="subcellular location">
    <subcellularLocation>
        <location evidence="2">Endoplasmic reticulum membrane</location>
        <topology evidence="2">Peripheral membrane protein</topology>
        <orientation evidence="2">Lumenal side</orientation>
    </subcellularLocation>
</comment>
<reference evidence="15" key="1">
    <citation type="thesis" date="2021" institute="BYU ScholarsArchive" country="Provo, UT, USA">
        <title>Applications of and Algorithms for Genome Assembly and Genomic Analyses with an Emphasis on Marine Teleosts.</title>
        <authorList>
            <person name="Pickett B.D."/>
        </authorList>
    </citation>
    <scope>NUCLEOTIDE SEQUENCE</scope>
    <source>
        <strain evidence="15">HI-2016</strain>
    </source>
</reference>
<organism evidence="15 16">
    <name type="scientific">Albula glossodonta</name>
    <name type="common">roundjaw bonefish</name>
    <dbReference type="NCBI Taxonomy" id="121402"/>
    <lineage>
        <taxon>Eukaryota</taxon>
        <taxon>Metazoa</taxon>
        <taxon>Chordata</taxon>
        <taxon>Craniata</taxon>
        <taxon>Vertebrata</taxon>
        <taxon>Euteleostomi</taxon>
        <taxon>Actinopterygii</taxon>
        <taxon>Neopterygii</taxon>
        <taxon>Teleostei</taxon>
        <taxon>Albuliformes</taxon>
        <taxon>Albulidae</taxon>
        <taxon>Albula</taxon>
    </lineage>
</organism>
<evidence type="ECO:0000256" key="13">
    <source>
        <dbReference type="ARBA" id="ARBA00023180"/>
    </source>
</evidence>
<dbReference type="PANTHER" id="PTHR12613:SF2">
    <property type="entry name" value="ERO1-LIKE PROTEIN BETA"/>
    <property type="match status" value="1"/>
</dbReference>
<evidence type="ECO:0000256" key="10">
    <source>
        <dbReference type="ARBA" id="ARBA00023002"/>
    </source>
</evidence>
<gene>
    <name evidence="15" type="ORF">JZ751_026921</name>
</gene>
<proteinExistence type="inferred from homology"/>
<comment type="cofactor">
    <cofactor evidence="1">
        <name>FAD</name>
        <dbReference type="ChEBI" id="CHEBI:57692"/>
    </cofactor>
</comment>
<dbReference type="Proteomes" id="UP000824540">
    <property type="component" value="Unassembled WGS sequence"/>
</dbReference>
<dbReference type="EMBL" id="JAFBMS010000008">
    <property type="protein sequence ID" value="KAG9350555.1"/>
    <property type="molecule type" value="Genomic_DNA"/>
</dbReference>